<proteinExistence type="predicted"/>
<feature type="transmembrane region" description="Helical" evidence="8">
    <location>
        <begin position="457"/>
        <end position="476"/>
    </location>
</feature>
<comment type="subcellular location">
    <subcellularLocation>
        <location evidence="1">Membrane</location>
        <topology evidence="1">Multi-pass membrane protein</topology>
    </subcellularLocation>
</comment>
<dbReference type="InterPro" id="IPR023299">
    <property type="entry name" value="ATPase_P-typ_cyto_dom_N"/>
</dbReference>
<dbReference type="GO" id="GO:0005507">
    <property type="term" value="F:copper ion binding"/>
    <property type="evidence" value="ECO:0007669"/>
    <property type="project" value="TreeGrafter"/>
</dbReference>
<feature type="domain" description="P-type ATPase A" evidence="9">
    <location>
        <begin position="351"/>
        <end position="435"/>
    </location>
</feature>
<keyword evidence="4" id="KW-1278">Translocase</keyword>
<keyword evidence="2 8" id="KW-0812">Transmembrane</keyword>
<protein>
    <submittedName>
        <fullName evidence="10">Putative copper-exporting P-type ATPase V</fullName>
    </submittedName>
</protein>
<dbReference type="SUPFAM" id="SSF81653">
    <property type="entry name" value="Calcium ATPase, transduction domain A"/>
    <property type="match status" value="1"/>
</dbReference>
<dbReference type="Gene3D" id="3.40.50.1000">
    <property type="entry name" value="HAD superfamily/HAD-like"/>
    <property type="match status" value="1"/>
</dbReference>
<feature type="transmembrane region" description="Helical" evidence="8">
    <location>
        <begin position="296"/>
        <end position="314"/>
    </location>
</feature>
<feature type="transmembrane region" description="Helical" evidence="8">
    <location>
        <begin position="254"/>
        <end position="276"/>
    </location>
</feature>
<dbReference type="InterPro" id="IPR023214">
    <property type="entry name" value="HAD_sf"/>
</dbReference>
<sequence>MEREIPEQPRPLMLGDDSLDDALRRAHDAAKAAGVESDGPVDPEDHDSAEGPKVSFSFELAGLDDAPQIRGLEDRLNAVRGIQARIIYEPATAWVTAPAGYDPRVLEEFFASQGVSAHLSDVSLRRRAAAQLKSPSSGTTRRTRSRVDRKLLDRAKLAGRLGVAVAKEDKDEENAEVLFTARSLLTRSRLLVSLLFSLPVLLLSYVPAWQFPYWQWAALVCATPVVLWGAWPFHRAMLGGIRRGMSALDGASSVAILAAYLWSIMMLVFTAAGSPGWQSQPRWFAFRHAPLDAGELFLDVACGVTVLLLVGRALSKRSRAGLLEEISAHQPPLESEYEVFERHRGRGAASAVKLPVTELNEGDDVVVPAGRVIPVDGRVIGGTALVGPGLIAKEREPRQVKVSSAVHAGSAVLEGQLKIRVLRTGHRTQLALIRRWIDRATRRHHHSTYLSTRTASGLIPLAITVAVLNFGMWWLISGNLNAAFATSLSVLAGVAPVALALSTALAVRHGIEALARHGILLRDENVLRQLSSIDTVIFNRVGTLSEGKMSVETVVAERGENPELVLRVAGALAMESDHPVSRALVHAAREARDSGAGGDEIPHWIEVTHAGIGEDGQFTGLVTLPLKDAEGEISSRQVEATLWRPNNMSELRGRLAAAAVAGGTPLVVRWKGRDRGVITLHDSVKPDAASAVDDLEMMGVSTMMLSRDTYPVARRFADRIGISAVLAGIAPSRKPRTVRAVHTRGAKVAMVGDNSVTECLRVADVGVLVASDGTLEQLRQDDDSAVEVVVLREDVSAVPQLLRLARRIIRVIDRNITFSWAYNATVMVAAIAGVLHPMAATVLMLGASVLIETRSNQARRF</sequence>
<dbReference type="InterPro" id="IPR008250">
    <property type="entry name" value="ATPase_P-typ_transduc_dom_A_sf"/>
</dbReference>
<evidence type="ECO:0000313" key="10">
    <source>
        <dbReference type="EMBL" id="QGU06356.1"/>
    </source>
</evidence>
<evidence type="ECO:0000256" key="7">
    <source>
        <dbReference type="SAM" id="MobiDB-lite"/>
    </source>
</evidence>
<dbReference type="Gene3D" id="3.40.1110.10">
    <property type="entry name" value="Calcium-transporting ATPase, cytoplasmic domain N"/>
    <property type="match status" value="1"/>
</dbReference>
<feature type="transmembrane region" description="Helical" evidence="8">
    <location>
        <begin position="190"/>
        <end position="207"/>
    </location>
</feature>
<evidence type="ECO:0000256" key="3">
    <source>
        <dbReference type="ARBA" id="ARBA00022723"/>
    </source>
</evidence>
<accession>A0A6B8W628</accession>
<evidence type="ECO:0000256" key="8">
    <source>
        <dbReference type="SAM" id="Phobius"/>
    </source>
</evidence>
<dbReference type="PANTHER" id="PTHR43520:SF8">
    <property type="entry name" value="P-TYPE CU(+) TRANSPORTER"/>
    <property type="match status" value="1"/>
</dbReference>
<reference evidence="10 11" key="1">
    <citation type="submission" date="2019-11" db="EMBL/GenBank/DDBJ databases">
        <title>Complete genome sequence of Corynebacterium kalinowskii 1959, a novel Corynebacterium species isolated from soil of a small paddock in Vilsendorf, Germany.</title>
        <authorList>
            <person name="Schaffert L."/>
            <person name="Ruwe M."/>
            <person name="Milse J."/>
            <person name="Hanuschka K."/>
            <person name="Ortseifen V."/>
            <person name="Droste J."/>
            <person name="Brandt D."/>
            <person name="Schlueter L."/>
            <person name="Kutter Y."/>
            <person name="Vinke S."/>
            <person name="Viehoefer P."/>
            <person name="Jacob L."/>
            <person name="Luebke N.-C."/>
            <person name="Schulte-Berndt E."/>
            <person name="Hain C."/>
            <person name="Linder M."/>
            <person name="Schmidt P."/>
            <person name="Wollenschlaeger L."/>
            <person name="Luttermann T."/>
            <person name="Thieme E."/>
            <person name="Hassa J."/>
            <person name="Haak M."/>
            <person name="Wittchen M."/>
            <person name="Mentz A."/>
            <person name="Persicke M."/>
            <person name="Busche T."/>
            <person name="Ruckert C."/>
        </authorList>
    </citation>
    <scope>NUCLEOTIDE SEQUENCE [LARGE SCALE GENOMIC DNA]</scope>
    <source>
        <strain evidence="10 11">2039</strain>
    </source>
</reference>
<dbReference type="RefSeq" id="WP_231598828.1">
    <property type="nucleotide sequence ID" value="NZ_CP046455.1"/>
</dbReference>
<evidence type="ECO:0000256" key="2">
    <source>
        <dbReference type="ARBA" id="ARBA00022692"/>
    </source>
</evidence>
<dbReference type="GO" id="GO:0016020">
    <property type="term" value="C:membrane"/>
    <property type="evidence" value="ECO:0007669"/>
    <property type="project" value="UniProtKB-SubCell"/>
</dbReference>
<dbReference type="Pfam" id="PF00122">
    <property type="entry name" value="E1-E2_ATPase"/>
    <property type="match status" value="1"/>
</dbReference>
<evidence type="ECO:0000256" key="6">
    <source>
        <dbReference type="ARBA" id="ARBA00023136"/>
    </source>
</evidence>
<dbReference type="AlphaFoldDB" id="A0A6B8W628"/>
<dbReference type="GO" id="GO:0043682">
    <property type="term" value="F:P-type divalent copper transporter activity"/>
    <property type="evidence" value="ECO:0007669"/>
    <property type="project" value="TreeGrafter"/>
</dbReference>
<dbReference type="SUPFAM" id="SSF81665">
    <property type="entry name" value="Calcium ATPase, transmembrane domain M"/>
    <property type="match status" value="1"/>
</dbReference>
<feature type="region of interest" description="Disordered" evidence="7">
    <location>
        <begin position="25"/>
        <end position="52"/>
    </location>
</feature>
<dbReference type="InterPro" id="IPR023298">
    <property type="entry name" value="ATPase_P-typ_TM_dom_sf"/>
</dbReference>
<gene>
    <name evidence="10" type="primary">ctpV</name>
    <name evidence="10" type="ORF">COCCU_01985</name>
</gene>
<evidence type="ECO:0000256" key="1">
    <source>
        <dbReference type="ARBA" id="ARBA00004141"/>
    </source>
</evidence>
<organism evidence="10 11">
    <name type="scientific">Corynebacterium occultum</name>
    <dbReference type="NCBI Taxonomy" id="2675219"/>
    <lineage>
        <taxon>Bacteria</taxon>
        <taxon>Bacillati</taxon>
        <taxon>Actinomycetota</taxon>
        <taxon>Actinomycetes</taxon>
        <taxon>Mycobacteriales</taxon>
        <taxon>Corynebacteriaceae</taxon>
        <taxon>Corynebacterium</taxon>
    </lineage>
</organism>
<dbReference type="Proteomes" id="UP000424462">
    <property type="component" value="Chromosome"/>
</dbReference>
<keyword evidence="6 8" id="KW-0472">Membrane</keyword>
<dbReference type="EMBL" id="CP046455">
    <property type="protein sequence ID" value="QGU06356.1"/>
    <property type="molecule type" value="Genomic_DNA"/>
</dbReference>
<dbReference type="GO" id="GO:0055070">
    <property type="term" value="P:copper ion homeostasis"/>
    <property type="evidence" value="ECO:0007669"/>
    <property type="project" value="TreeGrafter"/>
</dbReference>
<dbReference type="KEGG" id="cok:COCCU_01985"/>
<evidence type="ECO:0000256" key="4">
    <source>
        <dbReference type="ARBA" id="ARBA00022967"/>
    </source>
</evidence>
<name>A0A6B8W628_9CORY</name>
<evidence type="ECO:0000259" key="9">
    <source>
        <dbReference type="Pfam" id="PF00122"/>
    </source>
</evidence>
<evidence type="ECO:0000313" key="11">
    <source>
        <dbReference type="Proteomes" id="UP000424462"/>
    </source>
</evidence>
<feature type="transmembrane region" description="Helical" evidence="8">
    <location>
        <begin position="213"/>
        <end position="233"/>
    </location>
</feature>
<dbReference type="Gene3D" id="2.70.150.10">
    <property type="entry name" value="Calcium-transporting ATPase, cytoplasmic transduction domain A"/>
    <property type="match status" value="1"/>
</dbReference>
<evidence type="ECO:0000256" key="5">
    <source>
        <dbReference type="ARBA" id="ARBA00022989"/>
    </source>
</evidence>
<keyword evidence="5 8" id="KW-1133">Transmembrane helix</keyword>
<dbReference type="GO" id="GO:0000166">
    <property type="term" value="F:nucleotide binding"/>
    <property type="evidence" value="ECO:0007669"/>
    <property type="project" value="InterPro"/>
</dbReference>
<dbReference type="Pfam" id="PF00702">
    <property type="entry name" value="Hydrolase"/>
    <property type="match status" value="1"/>
</dbReference>
<keyword evidence="11" id="KW-1185">Reference proteome</keyword>
<dbReference type="SUPFAM" id="SSF56784">
    <property type="entry name" value="HAD-like"/>
    <property type="match status" value="1"/>
</dbReference>
<keyword evidence="3" id="KW-0479">Metal-binding</keyword>
<feature type="transmembrane region" description="Helical" evidence="8">
    <location>
        <begin position="820"/>
        <end position="851"/>
    </location>
</feature>
<feature type="transmembrane region" description="Helical" evidence="8">
    <location>
        <begin position="482"/>
        <end position="507"/>
    </location>
</feature>
<dbReference type="InterPro" id="IPR059000">
    <property type="entry name" value="ATPase_P-type_domA"/>
</dbReference>
<dbReference type="PANTHER" id="PTHR43520">
    <property type="entry name" value="ATP7, ISOFORM B"/>
    <property type="match status" value="1"/>
</dbReference>
<dbReference type="InterPro" id="IPR036412">
    <property type="entry name" value="HAD-like_sf"/>
</dbReference>
<feature type="region of interest" description="Disordered" evidence="7">
    <location>
        <begin position="1"/>
        <end position="20"/>
    </location>
</feature>